<accession>A0A3M3Z7B5</accession>
<sequence length="126" mass="14583">MSEYLVFVNEHDYVIESELFVGLIGDVRRLLPSVKRIIWSVYRAGCSMNQIVFEYEDEKTFIIFMGAIDRLNIPKISHSDIAHGHIEMEVYDGTDVAYFIRKICDIYGFCGVQKDSYHSGLVFCLK</sequence>
<dbReference type="RefSeq" id="WP_122222232.1">
    <property type="nucleotide sequence ID" value="NZ_RBQB01000158.1"/>
</dbReference>
<reference evidence="1 2" key="1">
    <citation type="submission" date="2018-08" db="EMBL/GenBank/DDBJ databases">
        <title>Recombination of ecologically and evolutionarily significant loci maintains genetic cohesion in the Pseudomonas syringae species complex.</title>
        <authorList>
            <person name="Dillon M."/>
            <person name="Thakur S."/>
            <person name="Almeida R.N.D."/>
            <person name="Weir B.S."/>
            <person name="Guttman D.S."/>
        </authorList>
    </citation>
    <scope>NUCLEOTIDE SEQUENCE [LARGE SCALE GENOMIC DNA]</scope>
    <source>
        <strain evidence="1 2">ICMP 8902</strain>
    </source>
</reference>
<dbReference type="Proteomes" id="UP000279372">
    <property type="component" value="Unassembled WGS sequence"/>
</dbReference>
<organism evidence="1 2">
    <name type="scientific">Pseudomonas syringae pv. philadelphi</name>
    <dbReference type="NCBI Taxonomy" id="251706"/>
    <lineage>
        <taxon>Bacteria</taxon>
        <taxon>Pseudomonadati</taxon>
        <taxon>Pseudomonadota</taxon>
        <taxon>Gammaproteobacteria</taxon>
        <taxon>Pseudomonadales</taxon>
        <taxon>Pseudomonadaceae</taxon>
        <taxon>Pseudomonas</taxon>
    </lineage>
</organism>
<name>A0A3M3Z7B5_9PSED</name>
<comment type="caution">
    <text evidence="1">The sequence shown here is derived from an EMBL/GenBank/DDBJ whole genome shotgun (WGS) entry which is preliminary data.</text>
</comment>
<gene>
    <name evidence="1" type="ORF">ALQ33_200069</name>
</gene>
<dbReference type="EMBL" id="RBQB01000158">
    <property type="protein sequence ID" value="RMO89733.1"/>
    <property type="molecule type" value="Genomic_DNA"/>
</dbReference>
<dbReference type="AlphaFoldDB" id="A0A3M3Z7B5"/>
<protein>
    <submittedName>
        <fullName evidence="1">Uncharacterized protein</fullName>
    </submittedName>
</protein>
<evidence type="ECO:0000313" key="1">
    <source>
        <dbReference type="EMBL" id="RMO89733.1"/>
    </source>
</evidence>
<evidence type="ECO:0000313" key="2">
    <source>
        <dbReference type="Proteomes" id="UP000279372"/>
    </source>
</evidence>
<proteinExistence type="predicted"/>